<dbReference type="InterPro" id="IPR013087">
    <property type="entry name" value="Znf_C2H2_type"/>
</dbReference>
<evidence type="ECO:0000256" key="6">
    <source>
        <dbReference type="SAM" id="MobiDB-lite"/>
    </source>
</evidence>
<protein>
    <recommendedName>
        <fullName evidence="7">C2H2-type domain-containing protein</fullName>
    </recommendedName>
</protein>
<feature type="domain" description="C2H2-type" evidence="7">
    <location>
        <begin position="164"/>
        <end position="191"/>
    </location>
</feature>
<accession>A0ABR3H1E4</accession>
<evidence type="ECO:0000256" key="3">
    <source>
        <dbReference type="ARBA" id="ARBA00022771"/>
    </source>
</evidence>
<gene>
    <name evidence="8" type="ORF">ABMA27_012462</name>
</gene>
<keyword evidence="1" id="KW-0479">Metal-binding</keyword>
<dbReference type="PANTHER" id="PTHR24379">
    <property type="entry name" value="KRAB AND ZINC FINGER DOMAIN-CONTAINING"/>
    <property type="match status" value="1"/>
</dbReference>
<dbReference type="PANTHER" id="PTHR24379:SF133">
    <property type="entry name" value="ZFP617 PROTEIN-RELATED"/>
    <property type="match status" value="1"/>
</dbReference>
<keyword evidence="4" id="KW-0862">Zinc</keyword>
<dbReference type="PROSITE" id="PS00028">
    <property type="entry name" value="ZINC_FINGER_C2H2_1"/>
    <property type="match status" value="5"/>
</dbReference>
<dbReference type="Proteomes" id="UP001549920">
    <property type="component" value="Unassembled WGS sequence"/>
</dbReference>
<dbReference type="SUPFAM" id="SSF57667">
    <property type="entry name" value="beta-beta-alpha zinc fingers"/>
    <property type="match status" value="2"/>
</dbReference>
<feature type="domain" description="C2H2-type" evidence="7">
    <location>
        <begin position="192"/>
        <end position="219"/>
    </location>
</feature>
<evidence type="ECO:0000256" key="2">
    <source>
        <dbReference type="ARBA" id="ARBA00022737"/>
    </source>
</evidence>
<evidence type="ECO:0000259" key="7">
    <source>
        <dbReference type="PROSITE" id="PS50157"/>
    </source>
</evidence>
<reference evidence="8 9" key="1">
    <citation type="submission" date="2024-06" db="EMBL/GenBank/DDBJ databases">
        <title>A chromosome-level genome assembly of beet webworm, Loxostege sticticalis.</title>
        <authorList>
            <person name="Zhang Y."/>
        </authorList>
    </citation>
    <scope>NUCLEOTIDE SEQUENCE [LARGE SCALE GENOMIC DNA]</scope>
    <source>
        <strain evidence="8">AQ026</strain>
        <tissue evidence="8">Whole body</tissue>
    </source>
</reference>
<dbReference type="EMBL" id="JBEUOH010000030">
    <property type="protein sequence ID" value="KAL0858632.1"/>
    <property type="molecule type" value="Genomic_DNA"/>
</dbReference>
<name>A0ABR3H1E4_LOXSC</name>
<evidence type="ECO:0000256" key="1">
    <source>
        <dbReference type="ARBA" id="ARBA00022723"/>
    </source>
</evidence>
<keyword evidence="3 5" id="KW-0863">Zinc-finger</keyword>
<proteinExistence type="predicted"/>
<keyword evidence="2" id="KW-0677">Repeat</keyword>
<dbReference type="Gene3D" id="3.30.160.60">
    <property type="entry name" value="Classic Zinc Finger"/>
    <property type="match status" value="4"/>
</dbReference>
<keyword evidence="9" id="KW-1185">Reference proteome</keyword>
<evidence type="ECO:0000313" key="8">
    <source>
        <dbReference type="EMBL" id="KAL0858632.1"/>
    </source>
</evidence>
<dbReference type="InterPro" id="IPR036236">
    <property type="entry name" value="Znf_C2H2_sf"/>
</dbReference>
<feature type="domain" description="C2H2-type" evidence="7">
    <location>
        <begin position="220"/>
        <end position="243"/>
    </location>
</feature>
<evidence type="ECO:0000256" key="4">
    <source>
        <dbReference type="ARBA" id="ARBA00022833"/>
    </source>
</evidence>
<dbReference type="PROSITE" id="PS50157">
    <property type="entry name" value="ZINC_FINGER_C2H2_2"/>
    <property type="match status" value="4"/>
</dbReference>
<feature type="domain" description="C2H2-type" evidence="7">
    <location>
        <begin position="136"/>
        <end position="163"/>
    </location>
</feature>
<dbReference type="SMART" id="SM00355">
    <property type="entry name" value="ZnF_C2H2"/>
    <property type="match status" value="6"/>
</dbReference>
<dbReference type="Pfam" id="PF00096">
    <property type="entry name" value="zf-C2H2"/>
    <property type="match status" value="2"/>
</dbReference>
<organism evidence="8 9">
    <name type="scientific">Loxostege sticticalis</name>
    <name type="common">Beet webworm moth</name>
    <dbReference type="NCBI Taxonomy" id="481309"/>
    <lineage>
        <taxon>Eukaryota</taxon>
        <taxon>Metazoa</taxon>
        <taxon>Ecdysozoa</taxon>
        <taxon>Arthropoda</taxon>
        <taxon>Hexapoda</taxon>
        <taxon>Insecta</taxon>
        <taxon>Pterygota</taxon>
        <taxon>Neoptera</taxon>
        <taxon>Endopterygota</taxon>
        <taxon>Lepidoptera</taxon>
        <taxon>Glossata</taxon>
        <taxon>Ditrysia</taxon>
        <taxon>Pyraloidea</taxon>
        <taxon>Crambidae</taxon>
        <taxon>Pyraustinae</taxon>
        <taxon>Loxostege</taxon>
    </lineage>
</organism>
<evidence type="ECO:0000256" key="5">
    <source>
        <dbReference type="PROSITE-ProRule" id="PRU00042"/>
    </source>
</evidence>
<evidence type="ECO:0000313" key="9">
    <source>
        <dbReference type="Proteomes" id="UP001549920"/>
    </source>
</evidence>
<sequence length="434" mass="49363">MSSESGTFTFGVQYLVCECGEALSDEASLRAHLAQAHPQRRLKLLTVGTKNAPPPVTEFRCGECGNIYSTEEECVSHQETEHLPYMDEGDYEVVTEEDVEDVIVPGVIFPRQSSPTPSIPPEVPKKKKKRNNRRDAQCETCGKKLTSNAMIWVHRKLHSGVKDYKCTYCPKAFALPMYLESHIRTHTGEKPYQCQKCPRAFSTQGNLLRHDLVHTGIKPYQCPACGNCFKQSNSMKLHYHTVHLKLPTPYLSKKRRARLEAREHKPNQLVKEEIQVSFFVRLGLVLAGAVWGNCFKQSSSMKLHYHTVHLKLPSPYLSKKRRARLEAREHKPNQLIKEETQEQLSETHSYTDSGNTAGDDVIYVKTAAGREIALSTIVPKKMRQQALLQPKTEVPTEEFGIKEEEVYSDDVPAETEEEVAYEVVIEKFGSMRQF</sequence>
<comment type="caution">
    <text evidence="8">The sequence shown here is derived from an EMBL/GenBank/DDBJ whole genome shotgun (WGS) entry which is preliminary data.</text>
</comment>
<feature type="region of interest" description="Disordered" evidence="6">
    <location>
        <begin position="109"/>
        <end position="135"/>
    </location>
</feature>